<evidence type="ECO:0000313" key="2">
    <source>
        <dbReference type="EMBL" id="TVV74464.1"/>
    </source>
</evidence>
<accession>A0A558R501</accession>
<sequence>MRHFRIGTAVAALLAFSGIAHASDNPAMDAAVQHINDQWAHIRYQVRNRDEQYRQLDVLAGQAAQVAAHYPGRAEPLLWQGIVVSEEAARASVLRQLSLAGQARAILEKAQAIDPDVADGGVKMSLGVLYYRVPGFPIGFGSTAKARSLLEGALKQDPRGLDNNFFYADFLNDEGKPAQARTFVLRALQAPTNTSRPVWDAGRRTELRELLAKINAKLKTT</sequence>
<dbReference type="EMBL" id="VNIM01000033">
    <property type="protein sequence ID" value="TVV74464.1"/>
    <property type="molecule type" value="Genomic_DNA"/>
</dbReference>
<organism evidence="2 3">
    <name type="scientific">Alterirhizorhabdus solaris</name>
    <dbReference type="NCBI Taxonomy" id="2529389"/>
    <lineage>
        <taxon>Bacteria</taxon>
        <taxon>Pseudomonadati</taxon>
        <taxon>Pseudomonadota</taxon>
        <taxon>Alphaproteobacteria</taxon>
        <taxon>Sphingomonadales</taxon>
        <taxon>Rhizorhabdaceae</taxon>
        <taxon>Alterirhizorhabdus</taxon>
    </lineage>
</organism>
<feature type="chain" id="PRO_5021732000" description="Tetratricopeptide repeat protein" evidence="1">
    <location>
        <begin position="23"/>
        <end position="221"/>
    </location>
</feature>
<dbReference type="InterPro" id="IPR011990">
    <property type="entry name" value="TPR-like_helical_dom_sf"/>
</dbReference>
<comment type="caution">
    <text evidence="2">The sequence shown here is derived from an EMBL/GenBank/DDBJ whole genome shotgun (WGS) entry which is preliminary data.</text>
</comment>
<keyword evidence="1" id="KW-0732">Signal</keyword>
<reference evidence="2 3" key="1">
    <citation type="submission" date="2019-07" db="EMBL/GenBank/DDBJ databases">
        <title>Sphingomonas solaris sp. nov., isolated from a solar panel from Boston, Massachusetts.</title>
        <authorList>
            <person name="Tanner K."/>
            <person name="Pascual J."/>
            <person name="Mancuso C."/>
            <person name="Pereto J."/>
            <person name="Khalil A."/>
            <person name="Vilanova C."/>
        </authorList>
    </citation>
    <scope>NUCLEOTIDE SEQUENCE [LARGE SCALE GENOMIC DNA]</scope>
    <source>
        <strain evidence="2 3">R4DWN</strain>
    </source>
</reference>
<evidence type="ECO:0000313" key="3">
    <source>
        <dbReference type="Proteomes" id="UP000318681"/>
    </source>
</evidence>
<dbReference type="OrthoDB" id="9812424at2"/>
<evidence type="ECO:0000256" key="1">
    <source>
        <dbReference type="SAM" id="SignalP"/>
    </source>
</evidence>
<feature type="signal peptide" evidence="1">
    <location>
        <begin position="1"/>
        <end position="22"/>
    </location>
</feature>
<keyword evidence="3" id="KW-1185">Reference proteome</keyword>
<protein>
    <recommendedName>
        <fullName evidence="4">Tetratricopeptide repeat protein</fullName>
    </recommendedName>
</protein>
<name>A0A558R501_9SPHN</name>
<dbReference type="Proteomes" id="UP000318681">
    <property type="component" value="Unassembled WGS sequence"/>
</dbReference>
<proteinExistence type="predicted"/>
<evidence type="ECO:0008006" key="4">
    <source>
        <dbReference type="Google" id="ProtNLM"/>
    </source>
</evidence>
<dbReference type="Pfam" id="PF14559">
    <property type="entry name" value="TPR_19"/>
    <property type="match status" value="1"/>
</dbReference>
<gene>
    <name evidence="2" type="ORF">FOY91_09800</name>
</gene>
<dbReference type="SUPFAM" id="SSF48452">
    <property type="entry name" value="TPR-like"/>
    <property type="match status" value="1"/>
</dbReference>
<dbReference type="AlphaFoldDB" id="A0A558R501"/>
<dbReference type="Gene3D" id="1.25.40.10">
    <property type="entry name" value="Tetratricopeptide repeat domain"/>
    <property type="match status" value="1"/>
</dbReference>